<dbReference type="SMART" id="SM00342">
    <property type="entry name" value="HTH_ARAC"/>
    <property type="match status" value="1"/>
</dbReference>
<keyword evidence="2 5" id="KW-0238">DNA-binding</keyword>
<dbReference type="OrthoDB" id="1096411at2"/>
<dbReference type="Proteomes" id="UP000184109">
    <property type="component" value="Unassembled WGS sequence"/>
</dbReference>
<keyword evidence="6" id="KW-1185">Reference proteome</keyword>
<dbReference type="PROSITE" id="PS01124">
    <property type="entry name" value="HTH_ARAC_FAMILY_2"/>
    <property type="match status" value="1"/>
</dbReference>
<accession>A0A1M5VFF6</accession>
<dbReference type="InterPro" id="IPR018060">
    <property type="entry name" value="HTH_AraC"/>
</dbReference>
<gene>
    <name evidence="5" type="ORF">SAMN05444281_1754</name>
</gene>
<dbReference type="AlphaFoldDB" id="A0A1M5VFF6"/>
<dbReference type="STRING" id="1195760.SAMN05444281_1754"/>
<dbReference type="InterPro" id="IPR037923">
    <property type="entry name" value="HTH-like"/>
</dbReference>
<sequence length="293" mass="34965">MKKVPVYTIQNFNTNIHKNHLYINTFKNHLIEHSFIEKSHRHNFYLLVLFTHGTGTHQIDLENYHIKKGSLYMIKPGQAHGWELSNDIEGYIIFYSSEIYNLYFGHKKIEEYPFYQSEKNISEIILNEKEIVDIEYYFKLLIQENQQKKSRKTDKLLNIIDIIHIEISRKFLSENNYSFQTYHHKIQVFNKLLEQYYTSEKSPSFYASKMNISLKHLNRICKELLNKTVTSLIAEKIIIESKRMLTFDSASINEIAQTLGYEDYSYFSRLFKKHTQLTPSKFRTSLKKDSSVK</sequence>
<keyword evidence="1" id="KW-0805">Transcription regulation</keyword>
<evidence type="ECO:0000256" key="1">
    <source>
        <dbReference type="ARBA" id="ARBA00023015"/>
    </source>
</evidence>
<evidence type="ECO:0000313" key="6">
    <source>
        <dbReference type="Proteomes" id="UP000184109"/>
    </source>
</evidence>
<dbReference type="InterPro" id="IPR020449">
    <property type="entry name" value="Tscrpt_reg_AraC-type_HTH"/>
</dbReference>
<name>A0A1M5VFF6_9FLAO</name>
<evidence type="ECO:0000259" key="4">
    <source>
        <dbReference type="PROSITE" id="PS01124"/>
    </source>
</evidence>
<dbReference type="Gene3D" id="1.10.10.60">
    <property type="entry name" value="Homeodomain-like"/>
    <property type="match status" value="1"/>
</dbReference>
<evidence type="ECO:0000256" key="2">
    <source>
        <dbReference type="ARBA" id="ARBA00023125"/>
    </source>
</evidence>
<proteinExistence type="predicted"/>
<dbReference type="Pfam" id="PF02311">
    <property type="entry name" value="AraC_binding"/>
    <property type="match status" value="1"/>
</dbReference>
<dbReference type="Gene3D" id="2.60.120.10">
    <property type="entry name" value="Jelly Rolls"/>
    <property type="match status" value="1"/>
</dbReference>
<dbReference type="InterPro" id="IPR009057">
    <property type="entry name" value="Homeodomain-like_sf"/>
</dbReference>
<keyword evidence="3" id="KW-0804">Transcription</keyword>
<evidence type="ECO:0000256" key="3">
    <source>
        <dbReference type="ARBA" id="ARBA00023163"/>
    </source>
</evidence>
<dbReference type="EMBL" id="FQXQ01000003">
    <property type="protein sequence ID" value="SHH73844.1"/>
    <property type="molecule type" value="Genomic_DNA"/>
</dbReference>
<organism evidence="5 6">
    <name type="scientific">Wenyingzhuangia marina</name>
    <dbReference type="NCBI Taxonomy" id="1195760"/>
    <lineage>
        <taxon>Bacteria</taxon>
        <taxon>Pseudomonadati</taxon>
        <taxon>Bacteroidota</taxon>
        <taxon>Flavobacteriia</taxon>
        <taxon>Flavobacteriales</taxon>
        <taxon>Flavobacteriaceae</taxon>
        <taxon>Wenyingzhuangia</taxon>
    </lineage>
</organism>
<dbReference type="PANTHER" id="PTHR43280:SF32">
    <property type="entry name" value="TRANSCRIPTIONAL REGULATORY PROTEIN"/>
    <property type="match status" value="1"/>
</dbReference>
<dbReference type="PRINTS" id="PR00032">
    <property type="entry name" value="HTHARAC"/>
</dbReference>
<dbReference type="SUPFAM" id="SSF51215">
    <property type="entry name" value="Regulatory protein AraC"/>
    <property type="match status" value="1"/>
</dbReference>
<dbReference type="Pfam" id="PF12833">
    <property type="entry name" value="HTH_18"/>
    <property type="match status" value="1"/>
</dbReference>
<dbReference type="RefSeq" id="WP_073120577.1">
    <property type="nucleotide sequence ID" value="NZ_BMEN01000003.1"/>
</dbReference>
<evidence type="ECO:0000313" key="5">
    <source>
        <dbReference type="EMBL" id="SHH73844.1"/>
    </source>
</evidence>
<reference evidence="6" key="1">
    <citation type="submission" date="2016-11" db="EMBL/GenBank/DDBJ databases">
        <authorList>
            <person name="Varghese N."/>
            <person name="Submissions S."/>
        </authorList>
    </citation>
    <scope>NUCLEOTIDE SEQUENCE [LARGE SCALE GENOMIC DNA]</scope>
    <source>
        <strain evidence="6">DSM 100572</strain>
    </source>
</reference>
<dbReference type="GO" id="GO:0043565">
    <property type="term" value="F:sequence-specific DNA binding"/>
    <property type="evidence" value="ECO:0007669"/>
    <property type="project" value="InterPro"/>
</dbReference>
<dbReference type="PANTHER" id="PTHR43280">
    <property type="entry name" value="ARAC-FAMILY TRANSCRIPTIONAL REGULATOR"/>
    <property type="match status" value="1"/>
</dbReference>
<dbReference type="GO" id="GO:0003700">
    <property type="term" value="F:DNA-binding transcription factor activity"/>
    <property type="evidence" value="ECO:0007669"/>
    <property type="project" value="InterPro"/>
</dbReference>
<dbReference type="InterPro" id="IPR003313">
    <property type="entry name" value="AraC-bd"/>
</dbReference>
<protein>
    <submittedName>
        <fullName evidence="5">AraC-type DNA-binding protein</fullName>
    </submittedName>
</protein>
<dbReference type="SUPFAM" id="SSF46689">
    <property type="entry name" value="Homeodomain-like"/>
    <property type="match status" value="1"/>
</dbReference>
<dbReference type="InterPro" id="IPR014710">
    <property type="entry name" value="RmlC-like_jellyroll"/>
</dbReference>
<feature type="domain" description="HTH araC/xylS-type" evidence="4">
    <location>
        <begin position="187"/>
        <end position="285"/>
    </location>
</feature>